<dbReference type="AlphaFoldDB" id="A0A0H2RCS9"/>
<dbReference type="SUPFAM" id="SSF52047">
    <property type="entry name" value="RNI-like"/>
    <property type="match status" value="1"/>
</dbReference>
<evidence type="ECO:0000313" key="1">
    <source>
        <dbReference type="EMBL" id="KLO09599.1"/>
    </source>
</evidence>
<sequence length="430" mass="48339">MLSIASLPSELLCMILEHATDNPLRHDKYQFISTFSTNGENAREQQLDDALKTKVALCRVSRAFKSVTDGFLYEDIRVRYGSEDLAARLEASLDANGHNHHPCHAIGCRVRRVCIYPAEDENLAQMWAGTLSRNACHVLRCCPHIEALARKNSAPLELPSPEFTELFTTDDLQLTSLRRVDWTNETYSALTDSPRMNLPLPHFIWNLPALEILSINGSSFPNLPPALSSLNVRTINLPVLHTIRLSSYNAIGMGMHYPRAQEVKFPALRRLIIGVQGAFYSAYEGCLSAHRSGVTILELGCDAGFLRLGTLRSLLRFYTNVEELRIPICTTAVDMQTFTVEEFPSVRRVLYSAAMPEADPDNEYLKENLWRQVKGHLEQFIGSNQKFVNVESITLVGEAWIPIVCGEGFKELADAIEKRGIKIVKKFFAQ</sequence>
<proteinExistence type="predicted"/>
<accession>A0A0H2RCS9</accession>
<gene>
    <name evidence="1" type="ORF">SCHPADRAFT_833823</name>
</gene>
<organism evidence="1 2">
    <name type="scientific">Schizopora paradoxa</name>
    <dbReference type="NCBI Taxonomy" id="27342"/>
    <lineage>
        <taxon>Eukaryota</taxon>
        <taxon>Fungi</taxon>
        <taxon>Dikarya</taxon>
        <taxon>Basidiomycota</taxon>
        <taxon>Agaricomycotina</taxon>
        <taxon>Agaricomycetes</taxon>
        <taxon>Hymenochaetales</taxon>
        <taxon>Schizoporaceae</taxon>
        <taxon>Schizopora</taxon>
    </lineage>
</organism>
<dbReference type="Proteomes" id="UP000053477">
    <property type="component" value="Unassembled WGS sequence"/>
</dbReference>
<keyword evidence="2" id="KW-1185">Reference proteome</keyword>
<reference evidence="1 2" key="1">
    <citation type="submission" date="2015-04" db="EMBL/GenBank/DDBJ databases">
        <title>Complete genome sequence of Schizopora paradoxa KUC8140, a cosmopolitan wood degrader in East Asia.</title>
        <authorList>
            <consortium name="DOE Joint Genome Institute"/>
            <person name="Min B."/>
            <person name="Park H."/>
            <person name="Jang Y."/>
            <person name="Kim J.-J."/>
            <person name="Kim K.H."/>
            <person name="Pangilinan J."/>
            <person name="Lipzen A."/>
            <person name="Riley R."/>
            <person name="Grigoriev I.V."/>
            <person name="Spatafora J.W."/>
            <person name="Choi I.-G."/>
        </authorList>
    </citation>
    <scope>NUCLEOTIDE SEQUENCE [LARGE SCALE GENOMIC DNA]</scope>
    <source>
        <strain evidence="1 2">KUC8140</strain>
    </source>
</reference>
<evidence type="ECO:0000313" key="2">
    <source>
        <dbReference type="Proteomes" id="UP000053477"/>
    </source>
</evidence>
<evidence type="ECO:0008006" key="3">
    <source>
        <dbReference type="Google" id="ProtNLM"/>
    </source>
</evidence>
<dbReference type="OrthoDB" id="3256525at2759"/>
<dbReference type="InParanoid" id="A0A0H2RCS9"/>
<dbReference type="EMBL" id="KQ086051">
    <property type="protein sequence ID" value="KLO09599.1"/>
    <property type="molecule type" value="Genomic_DNA"/>
</dbReference>
<name>A0A0H2RCS9_9AGAM</name>
<protein>
    <recommendedName>
        <fullName evidence="3">F-box domain-containing protein</fullName>
    </recommendedName>
</protein>